<keyword evidence="5" id="KW-0694">RNA-binding</keyword>
<dbReference type="Pfam" id="PF00076">
    <property type="entry name" value="RRM_1"/>
    <property type="match status" value="1"/>
</dbReference>
<evidence type="ECO:0000256" key="2">
    <source>
        <dbReference type="ARBA" id="ARBA00005991"/>
    </source>
</evidence>
<feature type="compositionally biased region" description="Polar residues" evidence="6">
    <location>
        <begin position="315"/>
        <end position="332"/>
    </location>
</feature>
<sequence>MAPASIARRNGPTNGVLPVPAAALQQSGQHNRSSPSKAPAPRLKIEIRRLPPGLTQTEFEIALGDEWKVGGGMVDLVDFKAGKISRKFVCPINSPWVKLKYKFRQTNFVDAKNTVNDPALKGLPTIDFAIHQAIATSGQRTDARQGTIDMDPDFQSFLQGLTEPVAKPPALDSVAETGQKKEEKPRTTPLIEAIREAKANKGRAAAAKGSKHGRQETKESKVEEKKAAGRTSVDTSAFSNKKDRPAGKIEKATQDAVKTLQKGASSAGATAAPDKAQTAPTAQTTDRKRERGSVRGFKSIIEKDLGRTAPGNRQKGAQTGAATPSPSQQTAVPNDASKPQVPNAPPTPRAARNARSARADRSAQNSPIVDKTNTTPSTTTAPPEQAGNPPAAPTILKKPASASQPPKGPRGKANSASNTAAQLTAEVQSKPTAGPTQPPVRATSSTTPASAPPVAPIRLPPPGATKAFIKHANASAGVTEPLIEVSFSPFGTITKVEIDKKKGFAYLDFAEPEGLVKAIQAGPVKVARGTLQVLEFKERPSARNNNVPPKAPRRVAKKVVPANAGEGVQASTSGSGNGGVPAAPTQPPAKDQAVLGITAPAAATVPATEAAP</sequence>
<dbReference type="Gene3D" id="3.30.70.330">
    <property type="match status" value="2"/>
</dbReference>
<dbReference type="InterPro" id="IPR000504">
    <property type="entry name" value="RRM_dom"/>
</dbReference>
<protein>
    <recommendedName>
        <fullName evidence="7">RRM domain-containing protein</fullName>
    </recommendedName>
</protein>
<dbReference type="InterPro" id="IPR035979">
    <property type="entry name" value="RBD_domain_sf"/>
</dbReference>
<accession>A0A4U0XVY3</accession>
<feature type="compositionally biased region" description="Polar residues" evidence="6">
    <location>
        <begin position="24"/>
        <end position="36"/>
    </location>
</feature>
<dbReference type="Pfam" id="PF03467">
    <property type="entry name" value="Smg4_UPF3"/>
    <property type="match status" value="1"/>
</dbReference>
<proteinExistence type="inferred from homology"/>
<dbReference type="GO" id="GO:0005737">
    <property type="term" value="C:cytoplasm"/>
    <property type="evidence" value="ECO:0007669"/>
    <property type="project" value="TreeGrafter"/>
</dbReference>
<dbReference type="GO" id="GO:0045727">
    <property type="term" value="P:positive regulation of translation"/>
    <property type="evidence" value="ECO:0007669"/>
    <property type="project" value="TreeGrafter"/>
</dbReference>
<dbReference type="InterPro" id="IPR039722">
    <property type="entry name" value="Upf3"/>
</dbReference>
<dbReference type="OrthoDB" id="18087at2759"/>
<feature type="compositionally biased region" description="Basic and acidic residues" evidence="6">
    <location>
        <begin position="213"/>
        <end position="227"/>
    </location>
</feature>
<evidence type="ECO:0000259" key="7">
    <source>
        <dbReference type="PROSITE" id="PS50102"/>
    </source>
</evidence>
<dbReference type="EMBL" id="NAJN01000041">
    <property type="protein sequence ID" value="TKA80927.1"/>
    <property type="molecule type" value="Genomic_DNA"/>
</dbReference>
<dbReference type="SMART" id="SM00360">
    <property type="entry name" value="RRM"/>
    <property type="match status" value="1"/>
</dbReference>
<comment type="subcellular location">
    <subcellularLocation>
        <location evidence="1">Nucleus</location>
    </subcellularLocation>
</comment>
<evidence type="ECO:0000313" key="9">
    <source>
        <dbReference type="Proteomes" id="UP000308768"/>
    </source>
</evidence>
<dbReference type="Proteomes" id="UP000308768">
    <property type="component" value="Unassembled WGS sequence"/>
</dbReference>
<keyword evidence="9" id="KW-1185">Reference proteome</keyword>
<feature type="compositionally biased region" description="Polar residues" evidence="6">
    <location>
        <begin position="414"/>
        <end position="435"/>
    </location>
</feature>
<feature type="compositionally biased region" description="Low complexity" evidence="6">
    <location>
        <begin position="439"/>
        <end position="449"/>
    </location>
</feature>
<name>A0A4U0XVY3_9PEZI</name>
<evidence type="ECO:0000256" key="1">
    <source>
        <dbReference type="ARBA" id="ARBA00004123"/>
    </source>
</evidence>
<comment type="similarity">
    <text evidence="2">Belongs to the RENT3 family.</text>
</comment>
<dbReference type="GO" id="GO:0000184">
    <property type="term" value="P:nuclear-transcribed mRNA catabolic process, nonsense-mediated decay"/>
    <property type="evidence" value="ECO:0007669"/>
    <property type="project" value="UniProtKB-KW"/>
</dbReference>
<feature type="domain" description="RRM" evidence="7">
    <location>
        <begin position="465"/>
        <end position="552"/>
    </location>
</feature>
<dbReference type="STRING" id="331657.A0A4U0XVY3"/>
<evidence type="ECO:0000256" key="4">
    <source>
        <dbReference type="ARBA" id="ARBA00023242"/>
    </source>
</evidence>
<dbReference type="GO" id="GO:0005730">
    <property type="term" value="C:nucleolus"/>
    <property type="evidence" value="ECO:0007669"/>
    <property type="project" value="TreeGrafter"/>
</dbReference>
<dbReference type="InterPro" id="IPR012677">
    <property type="entry name" value="Nucleotide-bd_a/b_plait_sf"/>
</dbReference>
<dbReference type="PANTHER" id="PTHR13112:SF0">
    <property type="entry name" value="FI21285P1"/>
    <property type="match status" value="1"/>
</dbReference>
<evidence type="ECO:0000313" key="8">
    <source>
        <dbReference type="EMBL" id="TKA80927.1"/>
    </source>
</evidence>
<gene>
    <name evidence="8" type="ORF">B0A49_00940</name>
</gene>
<dbReference type="AlphaFoldDB" id="A0A4U0XVY3"/>
<feature type="compositionally biased region" description="Pro residues" evidence="6">
    <location>
        <begin position="450"/>
        <end position="459"/>
    </location>
</feature>
<dbReference type="InterPro" id="IPR005120">
    <property type="entry name" value="UPF3_dom"/>
</dbReference>
<feature type="region of interest" description="Disordered" evidence="6">
    <location>
        <begin position="166"/>
        <end position="459"/>
    </location>
</feature>
<evidence type="ECO:0000256" key="5">
    <source>
        <dbReference type="PROSITE-ProRule" id="PRU00176"/>
    </source>
</evidence>
<keyword evidence="3" id="KW-0866">Nonsense-mediated mRNA decay</keyword>
<keyword evidence="4" id="KW-0539">Nucleus</keyword>
<dbReference type="PROSITE" id="PS50102">
    <property type="entry name" value="RRM"/>
    <property type="match status" value="1"/>
</dbReference>
<reference evidence="8 9" key="1">
    <citation type="submission" date="2017-03" db="EMBL/GenBank/DDBJ databases">
        <title>Genomes of endolithic fungi from Antarctica.</title>
        <authorList>
            <person name="Coleine C."/>
            <person name="Masonjones S."/>
            <person name="Stajich J.E."/>
        </authorList>
    </citation>
    <scope>NUCLEOTIDE SEQUENCE [LARGE SCALE GENOMIC DNA]</scope>
    <source>
        <strain evidence="8 9">CCFEE 5187</strain>
    </source>
</reference>
<comment type="caution">
    <text evidence="8">The sequence shown here is derived from an EMBL/GenBank/DDBJ whole genome shotgun (WGS) entry which is preliminary data.</text>
</comment>
<feature type="region of interest" description="Disordered" evidence="6">
    <location>
        <begin position="1"/>
        <end position="41"/>
    </location>
</feature>
<dbReference type="SUPFAM" id="SSF54928">
    <property type="entry name" value="RNA-binding domain, RBD"/>
    <property type="match status" value="1"/>
</dbReference>
<feature type="compositionally biased region" description="Low complexity" evidence="6">
    <location>
        <begin position="349"/>
        <end position="383"/>
    </location>
</feature>
<evidence type="ECO:0000256" key="3">
    <source>
        <dbReference type="ARBA" id="ARBA00023161"/>
    </source>
</evidence>
<dbReference type="GO" id="GO:0003729">
    <property type="term" value="F:mRNA binding"/>
    <property type="evidence" value="ECO:0007669"/>
    <property type="project" value="TreeGrafter"/>
</dbReference>
<dbReference type="PANTHER" id="PTHR13112">
    <property type="entry name" value="UPF3 REGULATOR OF NONSENSE TRANSCRIPTS-LIKE PROTEIN"/>
    <property type="match status" value="1"/>
</dbReference>
<evidence type="ECO:0000256" key="6">
    <source>
        <dbReference type="SAM" id="MobiDB-lite"/>
    </source>
</evidence>
<feature type="compositionally biased region" description="Basic and acidic residues" evidence="6">
    <location>
        <begin position="240"/>
        <end position="253"/>
    </location>
</feature>
<organism evidence="8 9">
    <name type="scientific">Cryomyces minteri</name>
    <dbReference type="NCBI Taxonomy" id="331657"/>
    <lineage>
        <taxon>Eukaryota</taxon>
        <taxon>Fungi</taxon>
        <taxon>Dikarya</taxon>
        <taxon>Ascomycota</taxon>
        <taxon>Pezizomycotina</taxon>
        <taxon>Dothideomycetes</taxon>
        <taxon>Dothideomycetes incertae sedis</taxon>
        <taxon>Cryomyces</taxon>
    </lineage>
</organism>
<feature type="region of interest" description="Disordered" evidence="6">
    <location>
        <begin position="537"/>
        <end position="597"/>
    </location>
</feature>